<feature type="non-terminal residue" evidence="2">
    <location>
        <position position="229"/>
    </location>
</feature>
<feature type="compositionally biased region" description="Basic and acidic residues" evidence="1">
    <location>
        <begin position="41"/>
        <end position="51"/>
    </location>
</feature>
<name>A0A9N9I222_FUNMO</name>
<feature type="region of interest" description="Disordered" evidence="1">
    <location>
        <begin position="16"/>
        <end position="51"/>
    </location>
</feature>
<evidence type="ECO:0000313" key="2">
    <source>
        <dbReference type="EMBL" id="CAG8716649.1"/>
    </source>
</evidence>
<evidence type="ECO:0000256" key="1">
    <source>
        <dbReference type="SAM" id="MobiDB-lite"/>
    </source>
</evidence>
<protein>
    <submittedName>
        <fullName evidence="2">14606_t:CDS:1</fullName>
    </submittedName>
</protein>
<comment type="caution">
    <text evidence="2">The sequence shown here is derived from an EMBL/GenBank/DDBJ whole genome shotgun (WGS) entry which is preliminary data.</text>
</comment>
<sequence>RTRIYKKRTIDNSDERYEYDDHDNDYYNRNNDSNHGNSLGFDHDNNNHHNDSNDIFAPEIQEGRLNDDRQRAHSAIPVIKKIHHRNESTISVDEELIDPAEQTETNQIITLDQSNSNTSNSQTRSRRYSSSPPSLQLFTPNEKTNGNNDAGKEFEGSILLTMLFRKVCHAETQMINVNHEKISCWYHYSKGYMERVDATMNFQGCSEKTVWKVVYDNIMQHLPSFNRNT</sequence>
<organism evidence="2 3">
    <name type="scientific">Funneliformis mosseae</name>
    <name type="common">Endomycorrhizal fungus</name>
    <name type="synonym">Glomus mosseae</name>
    <dbReference type="NCBI Taxonomy" id="27381"/>
    <lineage>
        <taxon>Eukaryota</taxon>
        <taxon>Fungi</taxon>
        <taxon>Fungi incertae sedis</taxon>
        <taxon>Mucoromycota</taxon>
        <taxon>Glomeromycotina</taxon>
        <taxon>Glomeromycetes</taxon>
        <taxon>Glomerales</taxon>
        <taxon>Glomeraceae</taxon>
        <taxon>Funneliformis</taxon>
    </lineage>
</organism>
<dbReference type="EMBL" id="CAJVPP010012126">
    <property type="protein sequence ID" value="CAG8716649.1"/>
    <property type="molecule type" value="Genomic_DNA"/>
</dbReference>
<gene>
    <name evidence="2" type="ORF">FMOSSE_LOCUS14684</name>
</gene>
<keyword evidence="3" id="KW-1185">Reference proteome</keyword>
<accession>A0A9N9I222</accession>
<feature type="region of interest" description="Disordered" evidence="1">
    <location>
        <begin position="105"/>
        <end position="149"/>
    </location>
</feature>
<feature type="compositionally biased region" description="Low complexity" evidence="1">
    <location>
        <begin position="110"/>
        <end position="137"/>
    </location>
</feature>
<feature type="compositionally biased region" description="Polar residues" evidence="1">
    <location>
        <begin position="138"/>
        <end position="148"/>
    </location>
</feature>
<feature type="non-terminal residue" evidence="2">
    <location>
        <position position="1"/>
    </location>
</feature>
<dbReference type="AlphaFoldDB" id="A0A9N9I222"/>
<proteinExistence type="predicted"/>
<reference evidence="2" key="1">
    <citation type="submission" date="2021-06" db="EMBL/GenBank/DDBJ databases">
        <authorList>
            <person name="Kallberg Y."/>
            <person name="Tangrot J."/>
            <person name="Rosling A."/>
        </authorList>
    </citation>
    <scope>NUCLEOTIDE SEQUENCE</scope>
    <source>
        <strain evidence="2">87-6 pot B 2015</strain>
    </source>
</reference>
<evidence type="ECO:0000313" key="3">
    <source>
        <dbReference type="Proteomes" id="UP000789375"/>
    </source>
</evidence>
<dbReference type="Proteomes" id="UP000789375">
    <property type="component" value="Unassembled WGS sequence"/>
</dbReference>